<comment type="similarity">
    <text evidence="4 15">Belongs to the PEP-utilizing enzyme family.</text>
</comment>
<evidence type="ECO:0000256" key="6">
    <source>
        <dbReference type="ARBA" id="ARBA00021623"/>
    </source>
</evidence>
<comment type="cofactor">
    <cofactor evidence="1 15">
        <name>Mg(2+)</name>
        <dbReference type="ChEBI" id="CHEBI:18420"/>
    </cofactor>
</comment>
<organism evidence="19 20">
    <name type="scientific">Candidatus Doriopsillibacter californiensis</name>
    <dbReference type="NCBI Taxonomy" id="2970740"/>
    <lineage>
        <taxon>Bacteria</taxon>
        <taxon>Pseudomonadati</taxon>
        <taxon>Pseudomonadota</taxon>
        <taxon>Gammaproteobacteria</taxon>
        <taxon>Candidatus Tethybacterales</taxon>
        <taxon>Candidatus Persebacteraceae</taxon>
        <taxon>Candidatus Doriopsillibacter</taxon>
    </lineage>
</organism>
<evidence type="ECO:0000259" key="17">
    <source>
        <dbReference type="Pfam" id="PF01326"/>
    </source>
</evidence>
<keyword evidence="8 15" id="KW-0479">Metal-binding</keyword>
<dbReference type="SUPFAM" id="SSF56059">
    <property type="entry name" value="Glutathione synthetase ATP-binding domain-like"/>
    <property type="match status" value="1"/>
</dbReference>
<evidence type="ECO:0000256" key="9">
    <source>
        <dbReference type="ARBA" id="ARBA00022741"/>
    </source>
</evidence>
<dbReference type="InterPro" id="IPR006319">
    <property type="entry name" value="PEP_synth"/>
</dbReference>
<keyword evidence="9 15" id="KW-0547">Nucleotide-binding</keyword>
<evidence type="ECO:0000256" key="14">
    <source>
        <dbReference type="ARBA" id="ARBA00047700"/>
    </source>
</evidence>
<dbReference type="InterPro" id="IPR013815">
    <property type="entry name" value="ATP_grasp_subdomain_1"/>
</dbReference>
<dbReference type="PANTHER" id="PTHR43030:SF1">
    <property type="entry name" value="PHOSPHOENOLPYRUVATE SYNTHASE"/>
    <property type="match status" value="1"/>
</dbReference>
<dbReference type="EMBL" id="JANQAO010000001">
    <property type="protein sequence ID" value="MDM5146975.1"/>
    <property type="molecule type" value="Genomic_DNA"/>
</dbReference>
<dbReference type="GO" id="GO:0008986">
    <property type="term" value="F:pyruvate, water dikinase activity"/>
    <property type="evidence" value="ECO:0007669"/>
    <property type="project" value="UniProtKB-EC"/>
</dbReference>
<dbReference type="InterPro" id="IPR018274">
    <property type="entry name" value="PEP_util_AS"/>
</dbReference>
<name>A0ABT7QJX7_9GAMM</name>
<evidence type="ECO:0000256" key="13">
    <source>
        <dbReference type="ARBA" id="ARBA00033470"/>
    </source>
</evidence>
<evidence type="ECO:0000256" key="12">
    <source>
        <dbReference type="ARBA" id="ARBA00022842"/>
    </source>
</evidence>
<dbReference type="Gene3D" id="3.30.1490.20">
    <property type="entry name" value="ATP-grasp fold, A domain"/>
    <property type="match status" value="1"/>
</dbReference>
<comment type="function">
    <text evidence="2 15">Catalyzes the phosphorylation of pyruvate to phosphoenolpyruvate.</text>
</comment>
<evidence type="ECO:0000256" key="8">
    <source>
        <dbReference type="ARBA" id="ARBA00022723"/>
    </source>
</evidence>
<dbReference type="NCBIfam" id="NF005057">
    <property type="entry name" value="PRK06464.1"/>
    <property type="match status" value="1"/>
</dbReference>
<accession>A0ABT7QJX7</accession>
<evidence type="ECO:0000256" key="1">
    <source>
        <dbReference type="ARBA" id="ARBA00001946"/>
    </source>
</evidence>
<dbReference type="Gene3D" id="3.20.20.60">
    <property type="entry name" value="Phosphoenolpyruvate-binding domains"/>
    <property type="match status" value="1"/>
</dbReference>
<evidence type="ECO:0000256" key="5">
    <source>
        <dbReference type="ARBA" id="ARBA00011996"/>
    </source>
</evidence>
<evidence type="ECO:0000259" key="16">
    <source>
        <dbReference type="Pfam" id="PF00391"/>
    </source>
</evidence>
<dbReference type="InterPro" id="IPR008279">
    <property type="entry name" value="PEP-util_enz_mobile_dom"/>
</dbReference>
<dbReference type="InterPro" id="IPR040442">
    <property type="entry name" value="Pyrv_kinase-like_dom_sf"/>
</dbReference>
<dbReference type="PIRSF" id="PIRSF000854">
    <property type="entry name" value="PEP_synthase"/>
    <property type="match status" value="1"/>
</dbReference>
<dbReference type="EC" id="2.7.9.2" evidence="5 15"/>
<sequence length="787" mass="85418">MTFTNDNTVPLSALSMKDVPHVGGKNASLGELIGALSSAGVRVPDGFATTSSAYRRFLRQGGLDEKIQNAITALDVNDTRALSQTAGEIREWVAQAPLPSDLESDIRAAYRQMENGTAAVAVRSSATAEDMPDASFAGQQETFLNICGEDAVIDAVRLVFASLFTDRAVSYRHHQGYDKQDVALSVAVQRMVRSDLAASGVMFTLDTESGFEEVVFITGAYGLGENVVQGSVNPDEFYVYKPSLRTGKNAIIRRQLGDKADKLLFGDSTCVGGSVKNVRVEEAARRRFCITDDDVNTLARYAMAIEAHYGRHMDIEWAKDGVSGDIFIVQARPETVKSRATVTTISRYRILTKGAALAEGRAIGQKIGVGTARIVAGTADMHRVEAGDVLIADMTDPDWEPVMKRAAGIVTRRGGRTCHAAIIARELGVPAIVGCGDTLAGIADGGAVSVSCAEGDTGHVYEGETKFVIDEFASDSGAQLPIKLQINVANPDLAFEFSRLPTDGVGLARLEFIIARTIGFHPRCALEYTELPADLRQEVRKLAVGYDSPRDCYVGKIAEGVATIAAAFHPRPVVVRLSDFKSNEYAGLVGGRRFEPIEENPMIGFRGAARYVDASFADCFALECEAMQRVREDMGIDNIWLMVPFVRTVNEAEAVVQKMRTLGISRDDWKIIMMCEVPANALLAEQFLDHFDGFSIGSNDLTQLTLALDRDSELVSGIFDERNLAVKMMISRAIQACREQNKYVGICGQAPSDYPDFAKWLMEEGISAISLNPDSVIEARIHLASKS</sequence>
<dbReference type="Pfam" id="PF02896">
    <property type="entry name" value="PEP-utilizers_C"/>
    <property type="match status" value="1"/>
</dbReference>
<evidence type="ECO:0000256" key="4">
    <source>
        <dbReference type="ARBA" id="ARBA00007837"/>
    </source>
</evidence>
<dbReference type="InterPro" id="IPR036637">
    <property type="entry name" value="Phosphohistidine_dom_sf"/>
</dbReference>
<dbReference type="Pfam" id="PF00391">
    <property type="entry name" value="PEP-utilizers"/>
    <property type="match status" value="1"/>
</dbReference>
<evidence type="ECO:0000256" key="15">
    <source>
        <dbReference type="PIRNR" id="PIRNR000854"/>
    </source>
</evidence>
<comment type="catalytic activity">
    <reaction evidence="14 15">
        <text>pyruvate + ATP + H2O = phosphoenolpyruvate + AMP + phosphate + 2 H(+)</text>
        <dbReference type="Rhea" id="RHEA:11364"/>
        <dbReference type="ChEBI" id="CHEBI:15361"/>
        <dbReference type="ChEBI" id="CHEBI:15377"/>
        <dbReference type="ChEBI" id="CHEBI:15378"/>
        <dbReference type="ChEBI" id="CHEBI:30616"/>
        <dbReference type="ChEBI" id="CHEBI:43474"/>
        <dbReference type="ChEBI" id="CHEBI:58702"/>
        <dbReference type="ChEBI" id="CHEBI:456215"/>
        <dbReference type="EC" id="2.7.9.2"/>
    </reaction>
</comment>
<evidence type="ECO:0000256" key="11">
    <source>
        <dbReference type="ARBA" id="ARBA00022840"/>
    </source>
</evidence>
<feature type="domain" description="PEP-utilising enzyme C-terminal" evidence="18">
    <location>
        <begin position="482"/>
        <end position="785"/>
    </location>
</feature>
<dbReference type="PROSITE" id="PS00742">
    <property type="entry name" value="PEP_ENZYMES_2"/>
    <property type="match status" value="1"/>
</dbReference>
<evidence type="ECO:0000313" key="20">
    <source>
        <dbReference type="Proteomes" id="UP001168167"/>
    </source>
</evidence>
<dbReference type="InterPro" id="IPR023151">
    <property type="entry name" value="PEP_util_CS"/>
</dbReference>
<protein>
    <recommendedName>
        <fullName evidence="6 15">Phosphoenolpyruvate synthase</fullName>
        <shortName evidence="15">PEP synthase</shortName>
        <ecNumber evidence="5 15">2.7.9.2</ecNumber>
    </recommendedName>
    <alternativeName>
        <fullName evidence="13 15">Pyruvate, water dikinase</fullName>
    </alternativeName>
</protein>
<comment type="pathway">
    <text evidence="3 15">Carbohydrate biosynthesis; gluconeogenesis.</text>
</comment>
<evidence type="ECO:0000259" key="18">
    <source>
        <dbReference type="Pfam" id="PF02896"/>
    </source>
</evidence>
<keyword evidence="20" id="KW-1185">Reference proteome</keyword>
<evidence type="ECO:0000256" key="2">
    <source>
        <dbReference type="ARBA" id="ARBA00002988"/>
    </source>
</evidence>
<keyword evidence="7 15" id="KW-0808">Transferase</keyword>
<evidence type="ECO:0000313" key="19">
    <source>
        <dbReference type="EMBL" id="MDM5146975.1"/>
    </source>
</evidence>
<evidence type="ECO:0000256" key="7">
    <source>
        <dbReference type="ARBA" id="ARBA00022679"/>
    </source>
</evidence>
<keyword evidence="11 15" id="KW-0067">ATP-binding</keyword>
<dbReference type="Gene3D" id="3.30.470.20">
    <property type="entry name" value="ATP-grasp fold, B domain"/>
    <property type="match status" value="1"/>
</dbReference>
<dbReference type="PANTHER" id="PTHR43030">
    <property type="entry name" value="PHOSPHOENOLPYRUVATE SYNTHASE"/>
    <property type="match status" value="1"/>
</dbReference>
<dbReference type="PROSITE" id="PS00370">
    <property type="entry name" value="PEP_ENZYMES_PHOS_SITE"/>
    <property type="match status" value="1"/>
</dbReference>
<keyword evidence="12 15" id="KW-0460">Magnesium</keyword>
<gene>
    <name evidence="19" type="primary">ppsA</name>
    <name evidence="19" type="ORF">NQX30_01050</name>
</gene>
<dbReference type="Gene3D" id="3.50.30.10">
    <property type="entry name" value="Phosphohistidine domain"/>
    <property type="match status" value="1"/>
</dbReference>
<reference evidence="19" key="1">
    <citation type="submission" date="2022-08" db="EMBL/GenBank/DDBJ databases">
        <authorList>
            <person name="Dzunkova M."/>
            <person name="La Clair J."/>
            <person name="Tyml T."/>
            <person name="Doud D."/>
            <person name="Schulz F."/>
            <person name="Piquer S."/>
            <person name="Porcel Sanchis D."/>
            <person name="Osborn A."/>
            <person name="Robinson D."/>
            <person name="Louie K.B."/>
            <person name="Bowen B.P."/>
            <person name="Bowers R."/>
            <person name="Lee J."/>
            <person name="Arnau Llombart V."/>
            <person name="Diaz Villanueva W."/>
            <person name="Gosliner T."/>
            <person name="Northen T."/>
            <person name="Cheng J.-F."/>
            <person name="Burkart M.D."/>
            <person name="Woyke T."/>
        </authorList>
    </citation>
    <scope>NUCLEOTIDE SEQUENCE</scope>
    <source>
        <strain evidence="19">Df01</strain>
    </source>
</reference>
<dbReference type="Proteomes" id="UP001168167">
    <property type="component" value="Unassembled WGS sequence"/>
</dbReference>
<dbReference type="InterPro" id="IPR002192">
    <property type="entry name" value="PPDK_AMP/ATP-bd"/>
</dbReference>
<keyword evidence="10 15" id="KW-0418">Kinase</keyword>
<dbReference type="NCBIfam" id="TIGR01418">
    <property type="entry name" value="PEP_synth"/>
    <property type="match status" value="1"/>
</dbReference>
<evidence type="ECO:0000256" key="10">
    <source>
        <dbReference type="ARBA" id="ARBA00022777"/>
    </source>
</evidence>
<feature type="domain" description="Pyruvate phosphate dikinase AMP/ATP-binding" evidence="17">
    <location>
        <begin position="20"/>
        <end position="344"/>
    </location>
</feature>
<dbReference type="Pfam" id="PF01326">
    <property type="entry name" value="PPDK_N"/>
    <property type="match status" value="1"/>
</dbReference>
<dbReference type="SUPFAM" id="SSF51621">
    <property type="entry name" value="Phosphoenolpyruvate/pyruvate domain"/>
    <property type="match status" value="1"/>
</dbReference>
<reference evidence="19" key="2">
    <citation type="journal article" date="2023" name="Microbiome">
        <title>Synthase-selected sorting approach identifies a beta-lactone synthase in a nudibranch symbiotic bacterium.</title>
        <authorList>
            <person name="Dzunkova M."/>
            <person name="La Clair J.J."/>
            <person name="Tyml T."/>
            <person name="Doud D."/>
            <person name="Schulz F."/>
            <person name="Piquer-Esteban S."/>
            <person name="Porcel Sanchis D."/>
            <person name="Osborn A."/>
            <person name="Robinson D."/>
            <person name="Louie K.B."/>
            <person name="Bowen B.P."/>
            <person name="Bowers R.M."/>
            <person name="Lee J."/>
            <person name="Arnau V."/>
            <person name="Diaz-Villanueva W."/>
            <person name="Stepanauskas R."/>
            <person name="Gosliner T."/>
            <person name="Date S.V."/>
            <person name="Northen T.R."/>
            <person name="Cheng J.F."/>
            <person name="Burkart M.D."/>
            <person name="Woyke T."/>
        </authorList>
    </citation>
    <scope>NUCLEOTIDE SEQUENCE</scope>
    <source>
        <strain evidence="19">Df01</strain>
    </source>
</reference>
<dbReference type="InterPro" id="IPR015813">
    <property type="entry name" value="Pyrv/PenolPyrv_kinase-like_dom"/>
</dbReference>
<proteinExistence type="inferred from homology"/>
<feature type="domain" description="PEP-utilising enzyme mobile" evidence="16">
    <location>
        <begin position="385"/>
        <end position="455"/>
    </location>
</feature>
<dbReference type="InterPro" id="IPR000121">
    <property type="entry name" value="PEP_util_C"/>
</dbReference>
<comment type="caution">
    <text evidence="19">The sequence shown here is derived from an EMBL/GenBank/DDBJ whole genome shotgun (WGS) entry which is preliminary data.</text>
</comment>
<evidence type="ECO:0000256" key="3">
    <source>
        <dbReference type="ARBA" id="ARBA00004742"/>
    </source>
</evidence>
<dbReference type="SUPFAM" id="SSF52009">
    <property type="entry name" value="Phosphohistidine domain"/>
    <property type="match status" value="1"/>
</dbReference>